<feature type="domain" description="LysM" evidence="2">
    <location>
        <begin position="62"/>
        <end position="107"/>
    </location>
</feature>
<dbReference type="InterPro" id="IPR018392">
    <property type="entry name" value="LysM"/>
</dbReference>
<name>A0A2J7ZLS8_9CHLO</name>
<dbReference type="EMBL" id="PGGS01000975">
    <property type="protein sequence ID" value="PNH01216.1"/>
    <property type="molecule type" value="Genomic_DNA"/>
</dbReference>
<dbReference type="Gene3D" id="3.10.350.10">
    <property type="entry name" value="LysM domain"/>
    <property type="match status" value="1"/>
</dbReference>
<evidence type="ECO:0000259" key="2">
    <source>
        <dbReference type="PROSITE" id="PS51782"/>
    </source>
</evidence>
<dbReference type="Proteomes" id="UP000236333">
    <property type="component" value="Unassembled WGS sequence"/>
</dbReference>
<sequence length="196" mass="20379">MSGQAPAALPSACRSRHGMRNMPPCASSSQPHALHPRSAQRRMPAPPLSAAAAGKSPAPAIVTYTVQKGETLWDVAVQHGVSMRTVKDLNKLPGKEPALAEGQQLLVPASGITQVAAAEAAGASAAPAATLGSASARGLWVGSEHVRLASVAEARQLYLSQCERANSQHSLLVLFAPWCPHCRDLEDEVRKGEGGS</sequence>
<dbReference type="SMART" id="SM00257">
    <property type="entry name" value="LysM"/>
    <property type="match status" value="1"/>
</dbReference>
<evidence type="ECO:0000313" key="3">
    <source>
        <dbReference type="EMBL" id="PNH01216.1"/>
    </source>
</evidence>
<protein>
    <recommendedName>
        <fullName evidence="2">LysM domain-containing protein</fullName>
    </recommendedName>
</protein>
<feature type="region of interest" description="Disordered" evidence="1">
    <location>
        <begin position="1"/>
        <end position="54"/>
    </location>
</feature>
<dbReference type="InterPro" id="IPR036779">
    <property type="entry name" value="LysM_dom_sf"/>
</dbReference>
<keyword evidence="4" id="KW-1185">Reference proteome</keyword>
<dbReference type="Pfam" id="PF01476">
    <property type="entry name" value="LysM"/>
    <property type="match status" value="1"/>
</dbReference>
<dbReference type="PROSITE" id="PS51782">
    <property type="entry name" value="LYSM"/>
    <property type="match status" value="1"/>
</dbReference>
<gene>
    <name evidence="3" type="ORF">TSOC_012916</name>
</gene>
<evidence type="ECO:0000313" key="4">
    <source>
        <dbReference type="Proteomes" id="UP000236333"/>
    </source>
</evidence>
<dbReference type="AlphaFoldDB" id="A0A2J7ZLS8"/>
<dbReference type="OrthoDB" id="74910at2759"/>
<dbReference type="SUPFAM" id="SSF54106">
    <property type="entry name" value="LysM domain"/>
    <property type="match status" value="1"/>
</dbReference>
<comment type="caution">
    <text evidence="3">The sequence shown here is derived from an EMBL/GenBank/DDBJ whole genome shotgun (WGS) entry which is preliminary data.</text>
</comment>
<dbReference type="CDD" id="cd00118">
    <property type="entry name" value="LysM"/>
    <property type="match status" value="1"/>
</dbReference>
<proteinExistence type="predicted"/>
<accession>A0A2J7ZLS8</accession>
<reference evidence="3 4" key="1">
    <citation type="journal article" date="2017" name="Mol. Biol. Evol.">
        <title>The 4-celled Tetrabaena socialis nuclear genome reveals the essential components for genetic control of cell number at the origin of multicellularity in the volvocine lineage.</title>
        <authorList>
            <person name="Featherston J."/>
            <person name="Arakaki Y."/>
            <person name="Hanschen E.R."/>
            <person name="Ferris P.J."/>
            <person name="Michod R.E."/>
            <person name="Olson B.J.S.C."/>
            <person name="Nozaki H."/>
            <person name="Durand P.M."/>
        </authorList>
    </citation>
    <scope>NUCLEOTIDE SEQUENCE [LARGE SCALE GENOMIC DNA]</scope>
    <source>
        <strain evidence="3 4">NIES-571</strain>
    </source>
</reference>
<dbReference type="SUPFAM" id="SSF52833">
    <property type="entry name" value="Thioredoxin-like"/>
    <property type="match status" value="1"/>
</dbReference>
<evidence type="ECO:0000256" key="1">
    <source>
        <dbReference type="SAM" id="MobiDB-lite"/>
    </source>
</evidence>
<organism evidence="3 4">
    <name type="scientific">Tetrabaena socialis</name>
    <dbReference type="NCBI Taxonomy" id="47790"/>
    <lineage>
        <taxon>Eukaryota</taxon>
        <taxon>Viridiplantae</taxon>
        <taxon>Chlorophyta</taxon>
        <taxon>core chlorophytes</taxon>
        <taxon>Chlorophyceae</taxon>
        <taxon>CS clade</taxon>
        <taxon>Chlamydomonadales</taxon>
        <taxon>Tetrabaenaceae</taxon>
        <taxon>Tetrabaena</taxon>
    </lineage>
</organism>
<dbReference type="InterPro" id="IPR036249">
    <property type="entry name" value="Thioredoxin-like_sf"/>
</dbReference>